<dbReference type="AlphaFoldDB" id="A0A4U9XIL5"/>
<feature type="compositionally biased region" description="Polar residues" evidence="1">
    <location>
        <begin position="49"/>
        <end position="58"/>
    </location>
</feature>
<feature type="region of interest" description="Disordered" evidence="1">
    <location>
        <begin position="28"/>
        <end position="58"/>
    </location>
</feature>
<evidence type="ECO:0000313" key="3">
    <source>
        <dbReference type="EMBL" id="VTS12819.1"/>
    </source>
</evidence>
<evidence type="ECO:0000313" key="4">
    <source>
        <dbReference type="Proteomes" id="UP000394068"/>
    </source>
</evidence>
<proteinExistence type="predicted"/>
<name>A0A4U9XIL5_9STRE</name>
<reference evidence="3 4" key="1">
    <citation type="submission" date="2019-05" db="EMBL/GenBank/DDBJ databases">
        <authorList>
            <consortium name="Pathogen Informatics"/>
        </authorList>
    </citation>
    <scope>NUCLEOTIDE SEQUENCE [LARGE SCALE GENOMIC DNA]</scope>
    <source>
        <strain evidence="3 4">NCTC5386</strain>
    </source>
</reference>
<protein>
    <submittedName>
        <fullName evidence="3">Lipoprotein</fullName>
    </submittedName>
</protein>
<dbReference type="PROSITE" id="PS51257">
    <property type="entry name" value="PROKAR_LIPOPROTEIN"/>
    <property type="match status" value="1"/>
</dbReference>
<evidence type="ECO:0000256" key="2">
    <source>
        <dbReference type="SAM" id="SignalP"/>
    </source>
</evidence>
<evidence type="ECO:0000256" key="1">
    <source>
        <dbReference type="SAM" id="MobiDB-lite"/>
    </source>
</evidence>
<gene>
    <name evidence="3" type="ORF">NCTC5386_00654</name>
</gene>
<feature type="signal peptide" evidence="2">
    <location>
        <begin position="1"/>
        <end position="21"/>
    </location>
</feature>
<dbReference type="Proteomes" id="UP000394068">
    <property type="component" value="Unassembled WGS sequence"/>
</dbReference>
<accession>A0A4U9XIL5</accession>
<keyword evidence="2" id="KW-0732">Signal</keyword>
<feature type="compositionally biased region" description="Polar residues" evidence="1">
    <location>
        <begin position="28"/>
        <end position="41"/>
    </location>
</feature>
<organism evidence="3 4">
    <name type="scientific">Streptococcus pseudoporcinus</name>
    <dbReference type="NCBI Taxonomy" id="361101"/>
    <lineage>
        <taxon>Bacteria</taxon>
        <taxon>Bacillati</taxon>
        <taxon>Bacillota</taxon>
        <taxon>Bacilli</taxon>
        <taxon>Lactobacillales</taxon>
        <taxon>Streptococcaceae</taxon>
        <taxon>Streptococcus</taxon>
    </lineage>
</organism>
<sequence length="58" mass="6390">MKKRTYLFIVGLTLSCGTAIAINLSQSKESPKTMSGSQKISTEVKKNSKIASSQKRRE</sequence>
<dbReference type="EMBL" id="CABEHT010000001">
    <property type="protein sequence ID" value="VTS12819.1"/>
    <property type="molecule type" value="Genomic_DNA"/>
</dbReference>
<keyword evidence="3" id="KW-0449">Lipoprotein</keyword>
<feature type="chain" id="PRO_5020649170" evidence="2">
    <location>
        <begin position="22"/>
        <end position="58"/>
    </location>
</feature>